<dbReference type="EMBL" id="HF582854">
    <property type="protein sequence ID" value="CCQ37025.1"/>
    <property type="molecule type" value="Genomic_DNA"/>
</dbReference>
<dbReference type="GeneID" id="14651556"/>
<feature type="domain" description="DUF7577" evidence="2">
    <location>
        <begin position="79"/>
        <end position="104"/>
    </location>
</feature>
<feature type="compositionally biased region" description="Pro residues" evidence="1">
    <location>
        <begin position="43"/>
        <end position="52"/>
    </location>
</feature>
<dbReference type="Pfam" id="PF24463">
    <property type="entry name" value="DUF7577"/>
    <property type="match status" value="1"/>
</dbReference>
<dbReference type="Proteomes" id="UP000011867">
    <property type="component" value="Chromosome"/>
</dbReference>
<dbReference type="eggNOG" id="arCOG04741">
    <property type="taxonomic scope" value="Archaea"/>
</dbReference>
<proteinExistence type="predicted"/>
<protein>
    <submittedName>
        <fullName evidence="3">Small CPxCG-related zinc finger protein</fullName>
    </submittedName>
</protein>
<accession>M1XRX5</accession>
<organism evidence="3 4">
    <name type="scientific">Natronomonas moolapensis (strain DSM 18674 / CECT 7526 / JCM 14361 / 8.8.11)</name>
    <dbReference type="NCBI Taxonomy" id="268739"/>
    <lineage>
        <taxon>Archaea</taxon>
        <taxon>Methanobacteriati</taxon>
        <taxon>Methanobacteriota</taxon>
        <taxon>Stenosarchaea group</taxon>
        <taxon>Halobacteria</taxon>
        <taxon>Halobacteriales</taxon>
        <taxon>Natronomonadaceae</taxon>
        <taxon>Natronomonas</taxon>
    </lineage>
</organism>
<dbReference type="RefSeq" id="WP_015409789.1">
    <property type="nucleotide sequence ID" value="NC_020388.1"/>
</dbReference>
<sequence length="119" mass="12230">MDTSSMVVALGVLVLLVHAAFAVYLYRSLSGSTAERAGSAPGEDPPVEPSGLPPEDRARSSGVADLPERPDDAGPSPDGTVQCSICGTPNDPQFQFCRRCVSELSGSGPPQGDREVTGG</sequence>
<dbReference type="OrthoDB" id="330661at2157"/>
<evidence type="ECO:0000313" key="3">
    <source>
        <dbReference type="EMBL" id="CCQ37025.1"/>
    </source>
</evidence>
<dbReference type="AlphaFoldDB" id="M1XRX5"/>
<feature type="region of interest" description="Disordered" evidence="1">
    <location>
        <begin position="33"/>
        <end position="85"/>
    </location>
</feature>
<evidence type="ECO:0000259" key="2">
    <source>
        <dbReference type="Pfam" id="PF24463"/>
    </source>
</evidence>
<evidence type="ECO:0000313" key="4">
    <source>
        <dbReference type="Proteomes" id="UP000011867"/>
    </source>
</evidence>
<evidence type="ECO:0000256" key="1">
    <source>
        <dbReference type="SAM" id="MobiDB-lite"/>
    </source>
</evidence>
<name>M1XRX5_NATM8</name>
<reference evidence="3 4" key="1">
    <citation type="journal article" date="2013" name="Genome Announc.">
        <title>Genome of the haloarchaeon Natronomonas moolapensis, a neutrophilic member of a previously haloalkaliphilic genus.</title>
        <authorList>
            <person name="Dyall-Smith M.L."/>
            <person name="Pfeiffer F."/>
            <person name="Oberwinkler T."/>
            <person name="Klee K."/>
            <person name="Rampp M."/>
            <person name="Palm P."/>
            <person name="Gross K."/>
            <person name="Schuster S.C."/>
            <person name="Oesterhelt D."/>
        </authorList>
    </citation>
    <scope>NUCLEOTIDE SEQUENCE [LARGE SCALE GENOMIC DNA]</scope>
    <source>
        <strain evidence="4">DSM 18674 / JCM 14361 / 8.8.11</strain>
    </source>
</reference>
<gene>
    <name evidence="3" type="ordered locus">Nmlp_2875</name>
</gene>
<dbReference type="HOGENOM" id="CLU_2056120_0_0_2"/>
<keyword evidence="4" id="KW-1185">Reference proteome</keyword>
<dbReference type="InterPro" id="IPR055999">
    <property type="entry name" value="DUF7577"/>
</dbReference>
<dbReference type="KEGG" id="nmo:Nmlp_2875"/>